<feature type="region of interest" description="Disordered" evidence="4">
    <location>
        <begin position="158"/>
        <end position="244"/>
    </location>
</feature>
<evidence type="ECO:0000256" key="1">
    <source>
        <dbReference type="ARBA" id="ARBA00006914"/>
    </source>
</evidence>
<feature type="compositionally biased region" description="Low complexity" evidence="4">
    <location>
        <begin position="404"/>
        <end position="432"/>
    </location>
</feature>
<keyword evidence="7" id="KW-1185">Reference proteome</keyword>
<dbReference type="Gene3D" id="1.10.10.2010">
    <property type="match status" value="1"/>
</dbReference>
<feature type="region of interest" description="Disordered" evidence="4">
    <location>
        <begin position="394"/>
        <end position="432"/>
    </location>
</feature>
<dbReference type="GO" id="GO:0005524">
    <property type="term" value="F:ATP binding"/>
    <property type="evidence" value="ECO:0007669"/>
    <property type="project" value="UniProtKB-KW"/>
</dbReference>
<dbReference type="FunFam" id="3.40.50.300:FF:000149">
    <property type="entry name" value="Nuclear valosin-containing protein-like"/>
    <property type="match status" value="1"/>
</dbReference>
<dbReference type="InterPro" id="IPR003959">
    <property type="entry name" value="ATPase_AAA_core"/>
</dbReference>
<feature type="compositionally biased region" description="Low complexity" evidence="4">
    <location>
        <begin position="84"/>
        <end position="101"/>
    </location>
</feature>
<dbReference type="OMA" id="MESNSAM"/>
<dbReference type="STRING" id="670386.D3BKM7"/>
<keyword evidence="3" id="KW-0067">ATP-binding</keyword>
<feature type="compositionally biased region" description="Acidic residues" evidence="4">
    <location>
        <begin position="72"/>
        <end position="83"/>
    </location>
</feature>
<feature type="compositionally biased region" description="Low complexity" evidence="4">
    <location>
        <begin position="875"/>
        <end position="888"/>
    </location>
</feature>
<feature type="compositionally biased region" description="Basic and acidic residues" evidence="4">
    <location>
        <begin position="897"/>
        <end position="907"/>
    </location>
</feature>
<evidence type="ECO:0000259" key="5">
    <source>
        <dbReference type="SMART" id="SM00382"/>
    </source>
</evidence>
<accession>D3BKM7</accession>
<feature type="region of interest" description="Disordered" evidence="4">
    <location>
        <begin position="863"/>
        <end position="907"/>
    </location>
</feature>
<dbReference type="GO" id="GO:1990275">
    <property type="term" value="F:preribosome binding"/>
    <property type="evidence" value="ECO:0007669"/>
    <property type="project" value="TreeGrafter"/>
</dbReference>
<dbReference type="Gene3D" id="3.40.50.300">
    <property type="entry name" value="P-loop containing nucleotide triphosphate hydrolases"/>
    <property type="match status" value="2"/>
</dbReference>
<evidence type="ECO:0000313" key="7">
    <source>
        <dbReference type="Proteomes" id="UP000001396"/>
    </source>
</evidence>
<organism evidence="6 7">
    <name type="scientific">Heterostelium pallidum (strain ATCC 26659 / Pp 5 / PN500)</name>
    <name type="common">Cellular slime mold</name>
    <name type="synonym">Polysphondylium pallidum</name>
    <dbReference type="NCBI Taxonomy" id="670386"/>
    <lineage>
        <taxon>Eukaryota</taxon>
        <taxon>Amoebozoa</taxon>
        <taxon>Evosea</taxon>
        <taxon>Eumycetozoa</taxon>
        <taxon>Dictyostelia</taxon>
        <taxon>Acytosteliales</taxon>
        <taxon>Acytosteliaceae</taxon>
        <taxon>Heterostelium</taxon>
    </lineage>
</organism>
<feature type="compositionally biased region" description="Polar residues" evidence="4">
    <location>
        <begin position="394"/>
        <end position="403"/>
    </location>
</feature>
<feature type="compositionally biased region" description="Low complexity" evidence="4">
    <location>
        <begin position="158"/>
        <end position="169"/>
    </location>
</feature>
<dbReference type="InterPro" id="IPR050168">
    <property type="entry name" value="AAA_ATPase_domain"/>
</dbReference>
<dbReference type="FunFam" id="1.10.8.60:FF:000185">
    <property type="entry name" value="CBN-MAC-1 protein"/>
    <property type="match status" value="1"/>
</dbReference>
<dbReference type="GO" id="GO:0003723">
    <property type="term" value="F:RNA binding"/>
    <property type="evidence" value="ECO:0007669"/>
    <property type="project" value="TreeGrafter"/>
</dbReference>
<evidence type="ECO:0000256" key="4">
    <source>
        <dbReference type="SAM" id="MobiDB-lite"/>
    </source>
</evidence>
<feature type="compositionally biased region" description="Basic and acidic residues" evidence="4">
    <location>
        <begin position="107"/>
        <end position="116"/>
    </location>
</feature>
<dbReference type="SUPFAM" id="SSF52540">
    <property type="entry name" value="P-loop containing nucleoside triphosphate hydrolases"/>
    <property type="match status" value="2"/>
</dbReference>
<dbReference type="AlphaFoldDB" id="D3BKM7"/>
<dbReference type="InterPro" id="IPR031996">
    <property type="entry name" value="NVL2_nucleolin-bd"/>
</dbReference>
<dbReference type="PANTHER" id="PTHR23077:SF171">
    <property type="entry name" value="NUCLEAR VALOSIN-CONTAINING PROTEIN-LIKE"/>
    <property type="match status" value="1"/>
</dbReference>
<dbReference type="GeneID" id="31364584"/>
<dbReference type="InterPro" id="IPR003593">
    <property type="entry name" value="AAA+_ATPase"/>
</dbReference>
<proteinExistence type="inferred from homology"/>
<feature type="domain" description="AAA+ ATPase" evidence="5">
    <location>
        <begin position="619"/>
        <end position="756"/>
    </location>
</feature>
<dbReference type="FunCoup" id="D3BKM7">
    <property type="interactions" value="819"/>
</dbReference>
<dbReference type="PANTHER" id="PTHR23077">
    <property type="entry name" value="AAA-FAMILY ATPASE"/>
    <property type="match status" value="1"/>
</dbReference>
<protein>
    <submittedName>
        <fullName evidence="6">AAA ATPase domain-containing protein</fullName>
    </submittedName>
</protein>
<sequence length="907" mass="100295">MVMKKSSNLYDSKLVERIESLDFSGNAYLDADTIATKLRSQFSEYNRKQYKPFLTQVERAIQVIMKSTDEYIDDPEFDDDENVDNNNNNTTPNTPNTVEINLDQPPQDDKMMSEDGHDSDIEFISETKLITKQQQNNKQQQQQQQNNSLNQTILSNYSKSDSKSKSLTPPTTPPVYVSNNPLGKRSRDVVTSTPTTPIKSDTVAADQQPQTPNDTLKKQRRLKQSQTSVASDRNPLATSKDSSSLAKVGTIPSVDFSNMGGIEQVLKDIREQIEYPINHPEVYRHLGADPPRGILLHGPPGTGKTLLANAIAGELKIPLISISAPEIASGLSGESESKIRGLFASAQEQAPCIVFIDEIDAIAPKRENASKEMERRIVAQLLTCMDSLNMRASTSNTNYQSTRSSNINEQQQQQQQSTNSNNNNNNNEQQQQQIESIVQKNNGHIMVIGATSRPESIDPALRMGGRFDREMALGVPDLVAREKILRVLTSRMRLSKDFDYQEIASLTPGYVGADVNLLAKTAATFSIVRAFSQANMDTPEKMKQPFDASQLDQLYIEMADFKNAVKKVQPSAKREGFATIPNVTWDDIGALRSIREELTKTILRPIRHPATYKGLGIDSPAGVLMYGPPGCGKTLLAKAIASECQANFISVKGPELLNKYVGESERAVRQVFQRASASAPCVIFFDEFDALAPKRGTDGGNQATERVVNQLLTEMDGLEKRSEVFIVAATNRPDIIDSAMLRPGRLDKLLYVPLPSPEERVEILKTVTAKIPLDADVDLAAVGTDSRCHAFSGADLSLLVKEAAMSALDKVFERQEDADAKETVKPKVSMDDFTYALNKTKPSVSKKDELMYDRLNLNIKQTRDQIAKEKKKPVSTITPTPTTNSNNNDQNGTDKVATNDKDPMVLA</sequence>
<feature type="compositionally biased region" description="Polar residues" evidence="4">
    <location>
        <begin position="189"/>
        <end position="214"/>
    </location>
</feature>
<evidence type="ECO:0000313" key="6">
    <source>
        <dbReference type="EMBL" id="EFA78457.1"/>
    </source>
</evidence>
<reference evidence="6 7" key="1">
    <citation type="journal article" date="2011" name="Genome Res.">
        <title>Phylogeny-wide analysis of social amoeba genomes highlights ancient origins for complex intercellular communication.</title>
        <authorList>
            <person name="Heidel A.J."/>
            <person name="Lawal H.M."/>
            <person name="Felder M."/>
            <person name="Schilde C."/>
            <person name="Helps N.R."/>
            <person name="Tunggal B."/>
            <person name="Rivero F."/>
            <person name="John U."/>
            <person name="Schleicher M."/>
            <person name="Eichinger L."/>
            <person name="Platzer M."/>
            <person name="Noegel A.A."/>
            <person name="Schaap P."/>
            <person name="Gloeckner G."/>
        </authorList>
    </citation>
    <scope>NUCLEOTIDE SEQUENCE [LARGE SCALE GENOMIC DNA]</scope>
    <source>
        <strain evidence="7">ATCC 26659 / Pp 5 / PN500</strain>
    </source>
</reference>
<dbReference type="EMBL" id="ADBJ01000038">
    <property type="protein sequence ID" value="EFA78457.1"/>
    <property type="molecule type" value="Genomic_DNA"/>
</dbReference>
<dbReference type="Proteomes" id="UP000001396">
    <property type="component" value="Unassembled WGS sequence"/>
</dbReference>
<dbReference type="GO" id="GO:0005634">
    <property type="term" value="C:nucleus"/>
    <property type="evidence" value="ECO:0007669"/>
    <property type="project" value="TreeGrafter"/>
</dbReference>
<dbReference type="CDD" id="cd19530">
    <property type="entry name" value="RecA-like_NVL_r2-like"/>
    <property type="match status" value="1"/>
</dbReference>
<feature type="region of interest" description="Disordered" evidence="4">
    <location>
        <begin position="72"/>
        <end position="116"/>
    </location>
</feature>
<dbReference type="Pfam" id="PF17862">
    <property type="entry name" value="AAA_lid_3"/>
    <property type="match status" value="2"/>
</dbReference>
<name>D3BKM7_HETP5</name>
<dbReference type="Gene3D" id="1.10.8.60">
    <property type="match status" value="2"/>
</dbReference>
<keyword evidence="2" id="KW-0547">Nucleotide-binding</keyword>
<gene>
    <name evidence="6" type="primary">nvl</name>
    <name evidence="6" type="ORF">PPL_09109</name>
</gene>
<dbReference type="Pfam" id="PF00004">
    <property type="entry name" value="AAA"/>
    <property type="match status" value="2"/>
</dbReference>
<dbReference type="InterPro" id="IPR027417">
    <property type="entry name" value="P-loop_NTPase"/>
</dbReference>
<dbReference type="GO" id="GO:0042254">
    <property type="term" value="P:ribosome biogenesis"/>
    <property type="evidence" value="ECO:0007669"/>
    <property type="project" value="TreeGrafter"/>
</dbReference>
<dbReference type="GO" id="GO:0016887">
    <property type="term" value="F:ATP hydrolysis activity"/>
    <property type="evidence" value="ECO:0007669"/>
    <property type="project" value="InterPro"/>
</dbReference>
<feature type="compositionally biased region" description="Polar residues" evidence="4">
    <location>
        <begin position="224"/>
        <end position="244"/>
    </location>
</feature>
<dbReference type="RefSeq" id="XP_020430581.1">
    <property type="nucleotide sequence ID" value="XM_020579906.1"/>
</dbReference>
<feature type="domain" description="AAA+ ATPase" evidence="5">
    <location>
        <begin position="290"/>
        <end position="477"/>
    </location>
</feature>
<comment type="similarity">
    <text evidence="1">Belongs to the AAA ATPase family.</text>
</comment>
<dbReference type="Pfam" id="PF16725">
    <property type="entry name" value="Nucleolin_bd"/>
    <property type="match status" value="1"/>
</dbReference>
<dbReference type="InterPro" id="IPR041569">
    <property type="entry name" value="AAA_lid_3"/>
</dbReference>
<dbReference type="InParanoid" id="D3BKM7"/>
<evidence type="ECO:0000256" key="2">
    <source>
        <dbReference type="ARBA" id="ARBA00022741"/>
    </source>
</evidence>
<dbReference type="SMART" id="SM00382">
    <property type="entry name" value="AAA"/>
    <property type="match status" value="2"/>
</dbReference>
<dbReference type="InterPro" id="IPR038100">
    <property type="entry name" value="NLV2_N_sf"/>
</dbReference>
<comment type="caution">
    <text evidence="6">The sequence shown here is derived from an EMBL/GenBank/DDBJ whole genome shotgun (WGS) entry which is preliminary data.</text>
</comment>
<evidence type="ECO:0000256" key="3">
    <source>
        <dbReference type="ARBA" id="ARBA00022840"/>
    </source>
</evidence>